<accession>A0A1B7MR46</accession>
<protein>
    <submittedName>
        <fullName evidence="1">Uncharacterized protein</fullName>
    </submittedName>
</protein>
<evidence type="ECO:0000313" key="2">
    <source>
        <dbReference type="Proteomes" id="UP000092154"/>
    </source>
</evidence>
<name>A0A1B7MR46_9AGAM</name>
<dbReference type="AlphaFoldDB" id="A0A1B7MR46"/>
<evidence type="ECO:0000313" key="1">
    <source>
        <dbReference type="EMBL" id="OAX35092.1"/>
    </source>
</evidence>
<dbReference type="InParanoid" id="A0A1B7MR46"/>
<organism evidence="1 2">
    <name type="scientific">Rhizopogon vinicolor AM-OR11-026</name>
    <dbReference type="NCBI Taxonomy" id="1314800"/>
    <lineage>
        <taxon>Eukaryota</taxon>
        <taxon>Fungi</taxon>
        <taxon>Dikarya</taxon>
        <taxon>Basidiomycota</taxon>
        <taxon>Agaricomycotina</taxon>
        <taxon>Agaricomycetes</taxon>
        <taxon>Agaricomycetidae</taxon>
        <taxon>Boletales</taxon>
        <taxon>Suillineae</taxon>
        <taxon>Rhizopogonaceae</taxon>
        <taxon>Rhizopogon</taxon>
    </lineage>
</organism>
<keyword evidence="2" id="KW-1185">Reference proteome</keyword>
<reference evidence="1 2" key="1">
    <citation type="submission" date="2016-06" db="EMBL/GenBank/DDBJ databases">
        <title>Comparative genomics of the ectomycorrhizal sister species Rhizopogon vinicolor and Rhizopogon vesiculosus (Basidiomycota: Boletales) reveals a divergence of the mating type B locus.</title>
        <authorList>
            <consortium name="DOE Joint Genome Institute"/>
            <person name="Mujic A.B."/>
            <person name="Kuo A."/>
            <person name="Tritt A."/>
            <person name="Lipzen A."/>
            <person name="Chen C."/>
            <person name="Johnson J."/>
            <person name="Sharma A."/>
            <person name="Barry K."/>
            <person name="Grigoriev I.V."/>
            <person name="Spatafora J.W."/>
        </authorList>
    </citation>
    <scope>NUCLEOTIDE SEQUENCE [LARGE SCALE GENOMIC DNA]</scope>
    <source>
        <strain evidence="1 2">AM-OR11-026</strain>
    </source>
</reference>
<sequence>MVPRTMRHLPSTRNYCTLTYCFSVYFSLVPYNAEGYAGEAKTWRRTAQKRGGRREGTASVEPMMREVHTRGRWQRCEGCCITSTGSWVKGPLAAGRRDELVEHG</sequence>
<gene>
    <name evidence="1" type="ORF">K503DRAFT_397238</name>
</gene>
<dbReference type="EMBL" id="KV448533">
    <property type="protein sequence ID" value="OAX35092.1"/>
    <property type="molecule type" value="Genomic_DNA"/>
</dbReference>
<dbReference type="Proteomes" id="UP000092154">
    <property type="component" value="Unassembled WGS sequence"/>
</dbReference>
<proteinExistence type="predicted"/>